<evidence type="ECO:0000313" key="3">
    <source>
        <dbReference type="Proteomes" id="UP000199701"/>
    </source>
</evidence>
<keyword evidence="3" id="KW-1185">Reference proteome</keyword>
<organism evidence="2 3">
    <name type="scientific">[Clostridium] fimetarium</name>
    <dbReference type="NCBI Taxonomy" id="99656"/>
    <lineage>
        <taxon>Bacteria</taxon>
        <taxon>Bacillati</taxon>
        <taxon>Bacillota</taxon>
        <taxon>Clostridia</taxon>
        <taxon>Lachnospirales</taxon>
        <taxon>Lachnospiraceae</taxon>
    </lineage>
</organism>
<dbReference type="STRING" id="99656.SAMN05421659_11182"/>
<dbReference type="OrthoDB" id="9790495at2"/>
<name>A0A1I0R2M1_9FIRM</name>
<evidence type="ECO:0008006" key="4">
    <source>
        <dbReference type="Google" id="ProtNLM"/>
    </source>
</evidence>
<keyword evidence="1" id="KW-1133">Transmembrane helix</keyword>
<sequence length="145" mass="15867">MNSQTRIIVIKLKDLVYKVLLVILAIVLILFLIISFSNKSTETSAPVSNSKYTAGVYSSHVTLNGNPIDIQITVDKDNINNIKMVNVSESVSTMYPLIQSSFDEIAAKVCETGSTKNITYSAENKYTSTILLKAIESALAKCTIN</sequence>
<dbReference type="EMBL" id="FOJI01000011">
    <property type="protein sequence ID" value="SEW34556.1"/>
    <property type="molecule type" value="Genomic_DNA"/>
</dbReference>
<gene>
    <name evidence="2" type="ORF">SAMN05421659_11182</name>
</gene>
<dbReference type="RefSeq" id="WP_092455116.1">
    <property type="nucleotide sequence ID" value="NZ_FOJI01000011.1"/>
</dbReference>
<evidence type="ECO:0000256" key="1">
    <source>
        <dbReference type="SAM" id="Phobius"/>
    </source>
</evidence>
<keyword evidence="1" id="KW-0812">Transmembrane</keyword>
<reference evidence="2 3" key="1">
    <citation type="submission" date="2016-10" db="EMBL/GenBank/DDBJ databases">
        <authorList>
            <person name="de Groot N.N."/>
        </authorList>
    </citation>
    <scope>NUCLEOTIDE SEQUENCE [LARGE SCALE GENOMIC DNA]</scope>
    <source>
        <strain evidence="2 3">DSM 9179</strain>
    </source>
</reference>
<feature type="transmembrane region" description="Helical" evidence="1">
    <location>
        <begin position="15"/>
        <end position="36"/>
    </location>
</feature>
<keyword evidence="1" id="KW-0472">Membrane</keyword>
<protein>
    <recommendedName>
        <fullName evidence="4">FMN-binding domain-containing protein</fullName>
    </recommendedName>
</protein>
<proteinExistence type="predicted"/>
<evidence type="ECO:0000313" key="2">
    <source>
        <dbReference type="EMBL" id="SEW34556.1"/>
    </source>
</evidence>
<accession>A0A1I0R2M1</accession>
<dbReference type="Proteomes" id="UP000199701">
    <property type="component" value="Unassembled WGS sequence"/>
</dbReference>
<dbReference type="AlphaFoldDB" id="A0A1I0R2M1"/>